<dbReference type="HOGENOM" id="CLU_2861272_0_0_0"/>
<proteinExistence type="predicted"/>
<evidence type="ECO:0000313" key="1">
    <source>
        <dbReference type="EMBL" id="EFS20650.1"/>
    </source>
</evidence>
<gene>
    <name evidence="1" type="ORF">FSBG_00147</name>
</gene>
<organism evidence="1 2">
    <name type="scientific">Fusobacterium gonidiaformans 3-1-5R</name>
    <dbReference type="NCBI Taxonomy" id="469605"/>
    <lineage>
        <taxon>Bacteria</taxon>
        <taxon>Fusobacteriati</taxon>
        <taxon>Fusobacteriota</taxon>
        <taxon>Fusobacteriia</taxon>
        <taxon>Fusobacteriales</taxon>
        <taxon>Fusobacteriaceae</taxon>
        <taxon>Fusobacterium</taxon>
    </lineage>
</organism>
<evidence type="ECO:0000313" key="2">
    <source>
        <dbReference type="Proteomes" id="UP000002975"/>
    </source>
</evidence>
<reference evidence="1 2" key="1">
    <citation type="submission" date="2009-02" db="EMBL/GenBank/DDBJ databases">
        <title>The Genome Sequence of Fusobacterium sp. 3_1_5R.</title>
        <authorList>
            <consortium name="The Broad Institute Genome Sequencing Platform"/>
            <person name="Ward D."/>
            <person name="Young S.K."/>
            <person name="Kodira C.D."/>
            <person name="Zeng Q."/>
            <person name="Koehrsen M."/>
            <person name="Alvarado L."/>
            <person name="Berlin A."/>
            <person name="Borenstein D."/>
            <person name="Chen Z."/>
            <person name="Engels R."/>
            <person name="Freedman E."/>
            <person name="Gellesch M."/>
            <person name="Goldberg J."/>
            <person name="Griggs A."/>
            <person name="Gujja S."/>
            <person name="Heiman D."/>
            <person name="Hepburn T."/>
            <person name="Howarth C."/>
            <person name="Jen D."/>
            <person name="Larson L."/>
            <person name="Lewis B."/>
            <person name="Mehta T."/>
            <person name="Park D."/>
            <person name="Pearson M."/>
            <person name="Roberts A."/>
            <person name="Saif S."/>
            <person name="Shea T."/>
            <person name="Shenoy N."/>
            <person name="Sisk P."/>
            <person name="Stolte C."/>
            <person name="Sykes S."/>
            <person name="Walk T."/>
            <person name="White J."/>
            <person name="Yandava C."/>
            <person name="Allen-Vercoe E."/>
            <person name="Strauss J."/>
            <person name="Ambrose C."/>
            <person name="Lander E."/>
            <person name="Nusbaum C."/>
            <person name="Galagan J."/>
            <person name="Birren B."/>
        </authorList>
    </citation>
    <scope>NUCLEOTIDE SEQUENCE [LARGE SCALE GENOMIC DNA]</scope>
    <source>
        <strain evidence="1 2">3_1_5R</strain>
    </source>
</reference>
<keyword evidence="2" id="KW-1185">Reference proteome</keyword>
<sequence>MELRNIDKAFSLIIEYKEEKARLESLEYFEKEIQKNDSLYKKIKERMQERKESILALEYEIKAL</sequence>
<dbReference type="EMBL" id="GG657971">
    <property type="protein sequence ID" value="EFS20650.1"/>
    <property type="molecule type" value="Genomic_DNA"/>
</dbReference>
<dbReference type="Proteomes" id="UP000002975">
    <property type="component" value="Unassembled WGS sequence"/>
</dbReference>
<dbReference type="RefSeq" id="WP_008800729.1">
    <property type="nucleotide sequence ID" value="NZ_GG657971.1"/>
</dbReference>
<protein>
    <submittedName>
        <fullName evidence="1">Uncharacterized protein</fullName>
    </submittedName>
</protein>
<dbReference type="BioCyc" id="FSP469605-HMP:GTSP-149-MONOMER"/>
<name>E5BEW9_9FUSO</name>
<dbReference type="AlphaFoldDB" id="E5BEW9"/>
<accession>E5BEW9</accession>